<dbReference type="AlphaFoldDB" id="A0A6J7D5T4"/>
<dbReference type="EMBL" id="CAFBLM010000011">
    <property type="protein sequence ID" value="CAB4863819.1"/>
    <property type="molecule type" value="Genomic_DNA"/>
</dbReference>
<proteinExistence type="predicted"/>
<name>A0A6J7D5T4_9ZZZZ</name>
<protein>
    <submittedName>
        <fullName evidence="2">Unannotated protein</fullName>
    </submittedName>
</protein>
<feature type="region of interest" description="Disordered" evidence="1">
    <location>
        <begin position="156"/>
        <end position="191"/>
    </location>
</feature>
<reference evidence="2" key="1">
    <citation type="submission" date="2020-05" db="EMBL/GenBank/DDBJ databases">
        <authorList>
            <person name="Chiriac C."/>
            <person name="Salcher M."/>
            <person name="Ghai R."/>
            <person name="Kavagutti S V."/>
        </authorList>
    </citation>
    <scope>NUCLEOTIDE SEQUENCE</scope>
</reference>
<sequence>MTSVAENLLLFRGVWHDQISAYSPAGVDLADDPLGGSPGPVPYEQLVYLDIEGDQFIQTNVVLRGRDPHARTFRGSIVDGVLVFDRLGPNAPEMVGVSGGPGVLVFAPRRIDEQGTTRFHDPDYIRHLGGNQRTRTTTLYRDGELVRVLTVMGSKISTDPTQRVPQDPRGATGPVHQSTTVSDVYSAEEKS</sequence>
<gene>
    <name evidence="2" type="ORF">UFOPK3401_00401</name>
</gene>
<accession>A0A6J7D5T4</accession>
<evidence type="ECO:0000313" key="2">
    <source>
        <dbReference type="EMBL" id="CAB4863819.1"/>
    </source>
</evidence>
<evidence type="ECO:0000256" key="1">
    <source>
        <dbReference type="SAM" id="MobiDB-lite"/>
    </source>
</evidence>
<organism evidence="2">
    <name type="scientific">freshwater metagenome</name>
    <dbReference type="NCBI Taxonomy" id="449393"/>
    <lineage>
        <taxon>unclassified sequences</taxon>
        <taxon>metagenomes</taxon>
        <taxon>ecological metagenomes</taxon>
    </lineage>
</organism>